<proteinExistence type="inferred from homology"/>
<comment type="cofactor">
    <cofactor evidence="1">
        <name>pyridoxal 5'-phosphate</name>
        <dbReference type="ChEBI" id="CHEBI:597326"/>
    </cofactor>
</comment>
<dbReference type="GO" id="GO:0008117">
    <property type="term" value="F:sphinganine-1-phosphate aldolase activity"/>
    <property type="evidence" value="ECO:0007669"/>
    <property type="project" value="TreeGrafter"/>
</dbReference>
<keyword evidence="3 5" id="KW-0456">Lyase</keyword>
<evidence type="ECO:0000256" key="3">
    <source>
        <dbReference type="ARBA" id="ARBA00023239"/>
    </source>
</evidence>
<dbReference type="Gene3D" id="3.40.640.10">
    <property type="entry name" value="Type I PLP-dependent aspartate aminotransferase-like (Major domain)"/>
    <property type="match status" value="1"/>
</dbReference>
<dbReference type="InterPro" id="IPR002129">
    <property type="entry name" value="PyrdxlP-dep_de-COase"/>
</dbReference>
<keyword evidence="2" id="KW-0663">Pyridoxal phosphate</keyword>
<dbReference type="Pfam" id="PF00282">
    <property type="entry name" value="Pyridoxal_deC"/>
    <property type="match status" value="1"/>
</dbReference>
<dbReference type="EMBL" id="MK072365">
    <property type="protein sequence ID" value="AYV82347.1"/>
    <property type="molecule type" value="Genomic_DNA"/>
</dbReference>
<evidence type="ECO:0000313" key="5">
    <source>
        <dbReference type="EMBL" id="AYV82347.1"/>
    </source>
</evidence>
<accession>A0A3G5A547</accession>
<dbReference type="GO" id="GO:0019752">
    <property type="term" value="P:carboxylic acid metabolic process"/>
    <property type="evidence" value="ECO:0007669"/>
    <property type="project" value="InterPro"/>
</dbReference>
<dbReference type="Gene3D" id="3.90.1150.10">
    <property type="entry name" value="Aspartate Aminotransferase, domain 1"/>
    <property type="match status" value="1"/>
</dbReference>
<dbReference type="InterPro" id="IPR015424">
    <property type="entry name" value="PyrdxlP-dep_Trfase"/>
</dbReference>
<dbReference type="GO" id="GO:0030170">
    <property type="term" value="F:pyridoxal phosphate binding"/>
    <property type="evidence" value="ECO:0007669"/>
    <property type="project" value="InterPro"/>
</dbReference>
<dbReference type="GO" id="GO:0016020">
    <property type="term" value="C:membrane"/>
    <property type="evidence" value="ECO:0007669"/>
    <property type="project" value="GOC"/>
</dbReference>
<dbReference type="InterPro" id="IPR015422">
    <property type="entry name" value="PyrdxlP-dep_Trfase_small"/>
</dbReference>
<evidence type="ECO:0000256" key="1">
    <source>
        <dbReference type="ARBA" id="ARBA00001933"/>
    </source>
</evidence>
<dbReference type="PANTHER" id="PTHR42735:SF6">
    <property type="entry name" value="SPHINGOSINE-1-PHOSPHATE LYASE 1"/>
    <property type="match status" value="1"/>
</dbReference>
<evidence type="ECO:0000256" key="2">
    <source>
        <dbReference type="ARBA" id="ARBA00022898"/>
    </source>
</evidence>
<dbReference type="PANTHER" id="PTHR42735">
    <property type="match status" value="1"/>
</dbReference>
<name>A0A3G5A547_9VIRU</name>
<dbReference type="InterPro" id="IPR050477">
    <property type="entry name" value="GrpII_AminoAcid_Decarb"/>
</dbReference>
<protein>
    <submittedName>
        <fullName evidence="5">Sphingosine-1-phosphate lyase 1</fullName>
    </submittedName>
</protein>
<sequence length="619" mass="69872">MDTINQITLYLTNKQTTINNYLKDQTPLALIFKTLIAAYSIQYLVSLFRTQFKTRWGESGREKMGRLLRHIPIVEKEYRAFLKKETDHAVIEMSEKWKEFGEPITEIPEKGWSFSQVTDLINKYNALTVDPLKHTHTSGSIYSNTFTNSKNNCTDQLCKIIEKYSIKHSNYDMANFTNITDKEYFENKTRMSEFASIIAFIRANKWNPLHDEFKVGIFIERQVVAMIADFVGATKNQMSGVMTSGGTESLMLALHSYRNWGIEKKGLAVGEPVVIVSSSVHAAVFKAGLAYNIRIIEAETDINGRVSMQSVRNLLNKYKKYVVAIIGSSPSYPTGTVDPIEQMGALAKEYGVGFHVDCCLGGFVLKNEYANVEGVTSISFDIHKFGLCAKGSSVLLCNKIDDEYLNYYSIYAIPYWRGGIYGTSRDLGSYSAANALIALITLLIIGKEGYYRQRALLFHTIQHLMTLMEEFSDRICLVNNIAESPILTLRMNPSYIGSQGAIYAFADEMKDRGFLLSKISNDMIHFCLTIRFACDPDGIQKYKDAVCESLDAVYKRNELGEVFSTIGGYGSLTYSQKPTLESVRKVYYIVKFCQNWLLGTTGAKDAIRKVIMVQNSCEL</sequence>
<dbReference type="InterPro" id="IPR015421">
    <property type="entry name" value="PyrdxlP-dep_Trfase_major"/>
</dbReference>
<dbReference type="GO" id="GO:0030149">
    <property type="term" value="P:sphingolipid catabolic process"/>
    <property type="evidence" value="ECO:0007669"/>
    <property type="project" value="TreeGrafter"/>
</dbReference>
<gene>
    <name evidence="5" type="ORF">Homavirus34_3</name>
</gene>
<dbReference type="SUPFAM" id="SSF53383">
    <property type="entry name" value="PLP-dependent transferases"/>
    <property type="match status" value="1"/>
</dbReference>
<evidence type="ECO:0000256" key="4">
    <source>
        <dbReference type="ARBA" id="ARBA00038302"/>
    </source>
</evidence>
<organism evidence="5">
    <name type="scientific">Homavirus sp</name>
    <dbReference type="NCBI Taxonomy" id="2487769"/>
    <lineage>
        <taxon>Viruses</taxon>
        <taxon>Varidnaviria</taxon>
        <taxon>Bamfordvirae</taxon>
        <taxon>Nucleocytoviricota</taxon>
        <taxon>Megaviricetes</taxon>
        <taxon>Imitervirales</taxon>
        <taxon>Mimiviridae</taxon>
        <taxon>Klosneuvirinae</taxon>
    </lineage>
</organism>
<reference evidence="5" key="1">
    <citation type="submission" date="2018-10" db="EMBL/GenBank/DDBJ databases">
        <title>Hidden diversity of soil giant viruses.</title>
        <authorList>
            <person name="Schulz F."/>
            <person name="Alteio L."/>
            <person name="Goudeau D."/>
            <person name="Ryan E.M."/>
            <person name="Malmstrom R.R."/>
            <person name="Blanchard J."/>
            <person name="Woyke T."/>
        </authorList>
    </citation>
    <scope>NUCLEOTIDE SEQUENCE</scope>
    <source>
        <strain evidence="5">HOV1</strain>
    </source>
</reference>
<comment type="similarity">
    <text evidence="4">Belongs to the group II decarboxylase family. Sphingosine-1-phosphate lyase subfamily.</text>
</comment>